<protein>
    <recommendedName>
        <fullName evidence="5">Serpin domain-containing protein</fullName>
    </recommendedName>
</protein>
<dbReference type="PANTHER" id="PTHR11461">
    <property type="entry name" value="SERINE PROTEASE INHIBITOR, SERPIN"/>
    <property type="match status" value="1"/>
</dbReference>
<organism evidence="6">
    <name type="scientific">Timema cristinae</name>
    <name type="common">Walking stick</name>
    <dbReference type="NCBI Taxonomy" id="61476"/>
    <lineage>
        <taxon>Eukaryota</taxon>
        <taxon>Metazoa</taxon>
        <taxon>Ecdysozoa</taxon>
        <taxon>Arthropoda</taxon>
        <taxon>Hexapoda</taxon>
        <taxon>Insecta</taxon>
        <taxon>Pterygota</taxon>
        <taxon>Neoptera</taxon>
        <taxon>Polyneoptera</taxon>
        <taxon>Phasmatodea</taxon>
        <taxon>Timematodea</taxon>
        <taxon>Timematoidea</taxon>
        <taxon>Timematidae</taxon>
        <taxon>Timema</taxon>
    </lineage>
</organism>
<dbReference type="InterPro" id="IPR023796">
    <property type="entry name" value="Serpin_dom"/>
</dbReference>
<keyword evidence="2" id="KW-0646">Protease inhibitor</keyword>
<evidence type="ECO:0000313" key="6">
    <source>
        <dbReference type="EMBL" id="CAD7404946.1"/>
    </source>
</evidence>
<evidence type="ECO:0000259" key="5">
    <source>
        <dbReference type="SMART" id="SM00093"/>
    </source>
</evidence>
<evidence type="ECO:0000256" key="4">
    <source>
        <dbReference type="RuleBase" id="RU000411"/>
    </source>
</evidence>
<evidence type="ECO:0000256" key="3">
    <source>
        <dbReference type="ARBA" id="ARBA00022900"/>
    </source>
</evidence>
<accession>A0A7R9CYY2</accession>
<dbReference type="AlphaFoldDB" id="A0A7R9CYY2"/>
<evidence type="ECO:0000256" key="2">
    <source>
        <dbReference type="ARBA" id="ARBA00022690"/>
    </source>
</evidence>
<dbReference type="GO" id="GO:0004867">
    <property type="term" value="F:serine-type endopeptidase inhibitor activity"/>
    <property type="evidence" value="ECO:0007669"/>
    <property type="project" value="UniProtKB-KW"/>
</dbReference>
<evidence type="ECO:0000256" key="1">
    <source>
        <dbReference type="ARBA" id="ARBA00009500"/>
    </source>
</evidence>
<dbReference type="Gene3D" id="3.30.497.10">
    <property type="entry name" value="Antithrombin, subunit I, domain 2"/>
    <property type="match status" value="2"/>
</dbReference>
<dbReference type="InterPro" id="IPR023795">
    <property type="entry name" value="Serpin_CS"/>
</dbReference>
<dbReference type="PROSITE" id="PS00284">
    <property type="entry name" value="SERPIN"/>
    <property type="match status" value="1"/>
</dbReference>
<dbReference type="InterPro" id="IPR042178">
    <property type="entry name" value="Serpin_sf_1"/>
</dbReference>
<dbReference type="InterPro" id="IPR000215">
    <property type="entry name" value="Serpin_fam"/>
</dbReference>
<dbReference type="GO" id="GO:0005615">
    <property type="term" value="C:extracellular space"/>
    <property type="evidence" value="ECO:0007669"/>
    <property type="project" value="InterPro"/>
</dbReference>
<feature type="domain" description="Serpin" evidence="5">
    <location>
        <begin position="24"/>
        <end position="506"/>
    </location>
</feature>
<proteinExistence type="inferred from homology"/>
<dbReference type="SMART" id="SM00093">
    <property type="entry name" value="SERPIN"/>
    <property type="match status" value="1"/>
</dbReference>
<dbReference type="Gene3D" id="2.30.39.10">
    <property type="entry name" value="Alpha-1-antitrypsin, domain 1"/>
    <property type="match status" value="1"/>
</dbReference>
<name>A0A7R9CYY2_TIMCR</name>
<dbReference type="Pfam" id="PF00079">
    <property type="entry name" value="Serpin"/>
    <property type="match status" value="2"/>
</dbReference>
<comment type="similarity">
    <text evidence="1 4">Belongs to the serpin family.</text>
</comment>
<dbReference type="PANTHER" id="PTHR11461:SF211">
    <property type="entry name" value="GH10112P-RELATED"/>
    <property type="match status" value="1"/>
</dbReference>
<reference evidence="6" key="1">
    <citation type="submission" date="2020-11" db="EMBL/GenBank/DDBJ databases">
        <authorList>
            <person name="Tran Van P."/>
        </authorList>
    </citation>
    <scope>NUCLEOTIDE SEQUENCE</scope>
</reference>
<dbReference type="EMBL" id="OC319305">
    <property type="protein sequence ID" value="CAD7404946.1"/>
    <property type="molecule type" value="Genomic_DNA"/>
</dbReference>
<dbReference type="InterPro" id="IPR042185">
    <property type="entry name" value="Serpin_sf_2"/>
</dbReference>
<gene>
    <name evidence="6" type="ORF">TCEB3V08_LOCUS7752</name>
</gene>
<dbReference type="InterPro" id="IPR036186">
    <property type="entry name" value="Serpin_sf"/>
</dbReference>
<keyword evidence="3" id="KW-0722">Serine protease inhibitor</keyword>
<dbReference type="SUPFAM" id="SSF56574">
    <property type="entry name" value="Serpins"/>
    <property type="match status" value="1"/>
</dbReference>
<sequence>MFCQTSTPCCVLSDLYQVPCYVLSDLYQILRKQSLDNLVVSPLSLKLGLAMLYLGARGSTAEQIRHVLHLPHDQYLAKMGFRSMVKLLEATRRQENTTLRLATRLYIEQRHVISQRFKVRAHKYFMSDVVHADFRHRPEDTRRNINYWVQNQTREHHPGPTVSRLVVSNCVVCKDLLSPCSWFTKTCCLQVPGLQGLVVSSCVVCKDLLPSMCLVYKDLLSASAWFAMTCCLQLCGLQGLVVSMCLVYKDLLSANAWFAMTCCLQLCGLHGSVVSRCLCLQGPVVWTVDSSSEMVLVNTLYMKAAWKTPFPRELTSKELFYVSSDVTKQVDMMKFPDGVFHYVNFKKLDARVLEVPYLDPALSLVVLLPNKKDGLSMLEDKLSRVDLGMIECRKRDVIEVWLPRFTIQQAVDFTDVLIELGVVDLFDAAVDLSRISPSCPIMGHVVQKSFIQIDEEGTSAAAATAGLVLESLVTAEKVFKADHPFLFFIRENNSRAILFLGRYTNID</sequence>